<proteinExistence type="predicted"/>
<feature type="domain" description="Transposase TnpC homeodomain" evidence="3">
    <location>
        <begin position="28"/>
        <end position="98"/>
    </location>
</feature>
<accession>A0A1M6VBM3</accession>
<reference evidence="6" key="1">
    <citation type="submission" date="2016-11" db="EMBL/GenBank/DDBJ databases">
        <authorList>
            <person name="Varghese N."/>
            <person name="Submissions S."/>
        </authorList>
    </citation>
    <scope>NUCLEOTIDE SEQUENCE [LARGE SCALE GENOMIC DNA]</scope>
    <source>
        <strain evidence="6">DSM 10349</strain>
    </source>
</reference>
<dbReference type="OrthoDB" id="9760067at2"/>
<dbReference type="InterPro" id="IPR004291">
    <property type="entry name" value="Transposase_IS66_central"/>
</dbReference>
<sequence>METAKNWSEIVAKKDARIAELEVLVKFYEEQFRLSKHRQFGPSSEKGCLPGQLGLFDEVENVADLQKTEPKLEEIAYTRRKRIGKRKDDLSALPVEMVEHTLPEEERVCPECGGMLHEMGHDTRRELVIIPPQVKVVEHRRAVLSCRNCEKNGDHVPIVKAEIPRPLISGSLASPSAVAHIITQKYVMHTPLYRQEQDWKRQGVRLSRQTMANWIIRCSEDWLSPVYERMKAILLMQDVLHADETTVQVLREPGKSAVSNSYMWLYRTSGDTKRQVVLFEYQPSRSSTHPRQFLKDFRGFLHTDGYAAYHTLPGVTVVGCWVHMRRKFEDALKVIPDSERAVSSANDAVRLIGSLFHLEDQWESLTPEERHKLRLEKSKPLAEDFLGWLQTLTVLPKTAMGKAVHYALEQREWLMNVYLDGRTELSNNLAENAVRPFALGRKNWLFCNTVKGAASSSVVYSIIETAKANGLLPFEYMKFLLEAVPSASIRELDALLPWGEAIPEKCRMPMKKENARDAKEHCI</sequence>
<feature type="domain" description="Transposase IS66 C-terminal" evidence="4">
    <location>
        <begin position="461"/>
        <end position="498"/>
    </location>
</feature>
<dbReference type="EMBL" id="FRAR01000024">
    <property type="protein sequence ID" value="SHK78858.1"/>
    <property type="molecule type" value="Genomic_DNA"/>
</dbReference>
<dbReference type="InterPro" id="IPR024463">
    <property type="entry name" value="Transposase_TnpC_homeodom"/>
</dbReference>
<dbReference type="Proteomes" id="UP000183997">
    <property type="component" value="Unassembled WGS sequence"/>
</dbReference>
<feature type="domain" description="Transposase IS66 central" evidence="1">
    <location>
        <begin position="171"/>
        <end position="454"/>
    </location>
</feature>
<dbReference type="Pfam" id="PF03050">
    <property type="entry name" value="DDE_Tnp_IS66"/>
    <property type="match status" value="1"/>
</dbReference>
<evidence type="ECO:0000259" key="2">
    <source>
        <dbReference type="Pfam" id="PF13005"/>
    </source>
</evidence>
<dbReference type="STRING" id="1121421.SAMN02745123_03117"/>
<evidence type="ECO:0000313" key="5">
    <source>
        <dbReference type="EMBL" id="SHK78858.1"/>
    </source>
</evidence>
<dbReference type="RefSeq" id="WP_072916198.1">
    <property type="nucleotide sequence ID" value="NZ_FRAR01000024.1"/>
</dbReference>
<organism evidence="5 6">
    <name type="scientific">Desulforamulus aeronauticus DSM 10349</name>
    <dbReference type="NCBI Taxonomy" id="1121421"/>
    <lineage>
        <taxon>Bacteria</taxon>
        <taxon>Bacillati</taxon>
        <taxon>Bacillota</taxon>
        <taxon>Clostridia</taxon>
        <taxon>Eubacteriales</taxon>
        <taxon>Peptococcaceae</taxon>
        <taxon>Desulforamulus</taxon>
    </lineage>
</organism>
<dbReference type="Pfam" id="PF13005">
    <property type="entry name" value="zf-IS66"/>
    <property type="match status" value="1"/>
</dbReference>
<protein>
    <submittedName>
        <fullName evidence="5">Transposase</fullName>
    </submittedName>
</protein>
<dbReference type="Pfam" id="PF13007">
    <property type="entry name" value="LZ_Tnp_IS66"/>
    <property type="match status" value="1"/>
</dbReference>
<keyword evidence="6" id="KW-1185">Reference proteome</keyword>
<dbReference type="AlphaFoldDB" id="A0A1M6VBM3"/>
<gene>
    <name evidence="5" type="ORF">SAMN02745123_03117</name>
</gene>
<dbReference type="PANTHER" id="PTHR33678">
    <property type="entry name" value="BLL1576 PROTEIN"/>
    <property type="match status" value="1"/>
</dbReference>
<evidence type="ECO:0000259" key="1">
    <source>
        <dbReference type="Pfam" id="PF03050"/>
    </source>
</evidence>
<dbReference type="InterPro" id="IPR039552">
    <property type="entry name" value="IS66_C"/>
</dbReference>
<dbReference type="InterPro" id="IPR052344">
    <property type="entry name" value="Transposase-related"/>
</dbReference>
<feature type="domain" description="Transposase IS66 zinc-finger binding" evidence="2">
    <location>
        <begin position="106"/>
        <end position="150"/>
    </location>
</feature>
<dbReference type="NCBIfam" id="NF033517">
    <property type="entry name" value="transpos_IS66"/>
    <property type="match status" value="1"/>
</dbReference>
<dbReference type="InterPro" id="IPR024474">
    <property type="entry name" value="Znf_dom_IS66"/>
</dbReference>
<name>A0A1M6VBM3_9FIRM</name>
<evidence type="ECO:0000259" key="4">
    <source>
        <dbReference type="Pfam" id="PF13817"/>
    </source>
</evidence>
<dbReference type="Pfam" id="PF13817">
    <property type="entry name" value="DDE_Tnp_IS66_C"/>
    <property type="match status" value="1"/>
</dbReference>
<evidence type="ECO:0000259" key="3">
    <source>
        <dbReference type="Pfam" id="PF13007"/>
    </source>
</evidence>
<evidence type="ECO:0000313" key="6">
    <source>
        <dbReference type="Proteomes" id="UP000183997"/>
    </source>
</evidence>